<dbReference type="OrthoDB" id="5188280at2"/>
<organism evidence="2 3">
    <name type="scientific">Actinomyces massiliensis F0489</name>
    <dbReference type="NCBI Taxonomy" id="1125718"/>
    <lineage>
        <taxon>Bacteria</taxon>
        <taxon>Bacillati</taxon>
        <taxon>Actinomycetota</taxon>
        <taxon>Actinomycetes</taxon>
        <taxon>Actinomycetales</taxon>
        <taxon>Actinomycetaceae</taxon>
        <taxon>Actinomyces</taxon>
    </lineage>
</organism>
<sequence>MTRQFHRPARLDPETAESIEGAADTASSSELAHRAAQALIGGRPSAGGHSGDPDVSSDAGAPDDPGEWITRPGVVAAVASHGVDTVAELWADSPATTLPGTLWRLFLVREWIRRDPALVARRYATVIDLSALSADADGTDSTDGGALSRFEAARAEARPVPSPEDLRAALDRVLAGQTGDVVSLTPILRTTAAFLRALAVGSDAVWIDDDADELADRVTRRDSALLATAAELAEASRRAASGRLD</sequence>
<dbReference type="Proteomes" id="UP000002941">
    <property type="component" value="Unassembled WGS sequence"/>
</dbReference>
<feature type="region of interest" description="Disordered" evidence="1">
    <location>
        <begin position="1"/>
        <end position="69"/>
    </location>
</feature>
<evidence type="ECO:0000256" key="1">
    <source>
        <dbReference type="SAM" id="MobiDB-lite"/>
    </source>
</evidence>
<dbReference type="eggNOG" id="ENOG502ZAXG">
    <property type="taxonomic scope" value="Bacteria"/>
</dbReference>
<gene>
    <name evidence="2" type="ORF">HMPREF1318_1643</name>
</gene>
<name>J0XD72_9ACTO</name>
<evidence type="ECO:0000313" key="2">
    <source>
        <dbReference type="EMBL" id="EJF46641.1"/>
    </source>
</evidence>
<comment type="caution">
    <text evidence="2">The sequence shown here is derived from an EMBL/GenBank/DDBJ whole genome shotgun (WGS) entry which is preliminary data.</text>
</comment>
<reference evidence="2 3" key="1">
    <citation type="submission" date="2012-05" db="EMBL/GenBank/DDBJ databases">
        <authorList>
            <person name="Harkins D.M."/>
            <person name="Madupu R."/>
            <person name="Durkin A.S."/>
            <person name="Torralba M."/>
            <person name="Methe B."/>
            <person name="Sutton G.G."/>
            <person name="Nelson K.E."/>
        </authorList>
    </citation>
    <scope>NUCLEOTIDE SEQUENCE [LARGE SCALE GENOMIC DNA]</scope>
    <source>
        <strain evidence="2 3">F0489</strain>
    </source>
</reference>
<keyword evidence="3" id="KW-1185">Reference proteome</keyword>
<protein>
    <submittedName>
        <fullName evidence="2">Uncharacterized protein</fullName>
    </submittedName>
</protein>
<dbReference type="EMBL" id="AKFT01000053">
    <property type="protein sequence ID" value="EJF46641.1"/>
    <property type="molecule type" value="Genomic_DNA"/>
</dbReference>
<accession>J0XD72</accession>
<evidence type="ECO:0000313" key="3">
    <source>
        <dbReference type="Proteomes" id="UP000002941"/>
    </source>
</evidence>
<proteinExistence type="predicted"/>
<dbReference type="AlphaFoldDB" id="J0XD72"/>
<dbReference type="PATRIC" id="fig|1125718.3.peg.767"/>
<dbReference type="RefSeq" id="WP_008730415.1">
    <property type="nucleotide sequence ID" value="NZ_AKFT01000053.1"/>
</dbReference>